<evidence type="ECO:0000313" key="1">
    <source>
        <dbReference type="EMBL" id="MPN55302.1"/>
    </source>
</evidence>
<dbReference type="AlphaFoldDB" id="A0A645IWP9"/>
<proteinExistence type="predicted"/>
<dbReference type="EMBL" id="VSSQ01124378">
    <property type="protein sequence ID" value="MPN55302.1"/>
    <property type="molecule type" value="Genomic_DNA"/>
</dbReference>
<name>A0A645IWP9_9ZZZZ</name>
<organism evidence="1">
    <name type="scientific">bioreactor metagenome</name>
    <dbReference type="NCBI Taxonomy" id="1076179"/>
    <lineage>
        <taxon>unclassified sequences</taxon>
        <taxon>metagenomes</taxon>
        <taxon>ecological metagenomes</taxon>
    </lineage>
</organism>
<gene>
    <name evidence="1" type="ORF">SDC9_202984</name>
</gene>
<protein>
    <submittedName>
        <fullName evidence="1">Uncharacterized protein</fullName>
    </submittedName>
</protein>
<reference evidence="1" key="1">
    <citation type="submission" date="2019-08" db="EMBL/GenBank/DDBJ databases">
        <authorList>
            <person name="Kucharzyk K."/>
            <person name="Murdoch R.W."/>
            <person name="Higgins S."/>
            <person name="Loffler F."/>
        </authorList>
    </citation>
    <scope>NUCLEOTIDE SEQUENCE</scope>
</reference>
<comment type="caution">
    <text evidence="1">The sequence shown here is derived from an EMBL/GenBank/DDBJ whole genome shotgun (WGS) entry which is preliminary data.</text>
</comment>
<accession>A0A645IWP9</accession>
<sequence length="44" mass="5084">MSIMLCGILHLTACLRARHGREATWLSYIFYDLGKEEAVVIWLC</sequence>